<dbReference type="SMART" id="SM00866">
    <property type="entry name" value="UTRA"/>
    <property type="match status" value="1"/>
</dbReference>
<dbReference type="InterPro" id="IPR000524">
    <property type="entry name" value="Tscrpt_reg_HTH_GntR"/>
</dbReference>
<dbReference type="GO" id="GO:0003677">
    <property type="term" value="F:DNA binding"/>
    <property type="evidence" value="ECO:0007669"/>
    <property type="project" value="UniProtKB-KW"/>
</dbReference>
<evidence type="ECO:0000259" key="4">
    <source>
        <dbReference type="PROSITE" id="PS50949"/>
    </source>
</evidence>
<keyword evidence="2" id="KW-0238">DNA-binding</keyword>
<organism evidence="5">
    <name type="scientific">uncultured Frankineae bacterium</name>
    <dbReference type="NCBI Taxonomy" id="437475"/>
    <lineage>
        <taxon>Bacteria</taxon>
        <taxon>Bacillati</taxon>
        <taxon>Actinomycetota</taxon>
        <taxon>Actinomycetes</taxon>
        <taxon>Frankiales</taxon>
        <taxon>environmental samples</taxon>
    </lineage>
</organism>
<dbReference type="InterPro" id="IPR011663">
    <property type="entry name" value="UTRA"/>
</dbReference>
<dbReference type="GO" id="GO:0003700">
    <property type="term" value="F:DNA-binding transcription factor activity"/>
    <property type="evidence" value="ECO:0007669"/>
    <property type="project" value="InterPro"/>
</dbReference>
<feature type="domain" description="HTH gntR-type" evidence="4">
    <location>
        <begin position="22"/>
        <end position="90"/>
    </location>
</feature>
<sequence>MLHPNAAVTPLPPLVVDRLSPIPLYYQVATRLEEMIESGELPVGSRLENELDLSDQLGVSRPTMRRAISYLVERGLLVRRRGIGTQVVQPKVRRPVELSSLHDDLTKTGRAPRTEVLSLEVRPVSDVVAHALGVPDGTPATHLERLRYAGEEPLALMRNVIPTSVLTLRREDLEGAGLYQLLRAAGTEPRMATEQIGAKAATPAEARTLHEKRGAPLLTMTRTAWDSAGRVVEHGDHVYRAGHYSFEIHLAVD</sequence>
<dbReference type="SUPFAM" id="SSF46785">
    <property type="entry name" value="Winged helix' DNA-binding domain"/>
    <property type="match status" value="1"/>
</dbReference>
<dbReference type="Pfam" id="PF00392">
    <property type="entry name" value="GntR"/>
    <property type="match status" value="1"/>
</dbReference>
<dbReference type="SUPFAM" id="SSF64288">
    <property type="entry name" value="Chorismate lyase-like"/>
    <property type="match status" value="1"/>
</dbReference>
<dbReference type="PANTHER" id="PTHR44846">
    <property type="entry name" value="MANNOSYL-D-GLYCERATE TRANSPORT/METABOLISM SYSTEM REPRESSOR MNGR-RELATED"/>
    <property type="match status" value="1"/>
</dbReference>
<dbReference type="Pfam" id="PF07702">
    <property type="entry name" value="UTRA"/>
    <property type="match status" value="1"/>
</dbReference>
<evidence type="ECO:0000313" key="5">
    <source>
        <dbReference type="EMBL" id="CAA9315692.1"/>
    </source>
</evidence>
<dbReference type="SMART" id="SM00345">
    <property type="entry name" value="HTH_GNTR"/>
    <property type="match status" value="1"/>
</dbReference>
<dbReference type="AlphaFoldDB" id="A0A6J4KX86"/>
<accession>A0A6J4KX86</accession>
<evidence type="ECO:0000256" key="3">
    <source>
        <dbReference type="ARBA" id="ARBA00023163"/>
    </source>
</evidence>
<dbReference type="InterPro" id="IPR028978">
    <property type="entry name" value="Chorismate_lyase_/UTRA_dom_sf"/>
</dbReference>
<dbReference type="GO" id="GO:0045892">
    <property type="term" value="P:negative regulation of DNA-templated transcription"/>
    <property type="evidence" value="ECO:0007669"/>
    <property type="project" value="TreeGrafter"/>
</dbReference>
<dbReference type="CDD" id="cd07377">
    <property type="entry name" value="WHTH_GntR"/>
    <property type="match status" value="1"/>
</dbReference>
<dbReference type="Gene3D" id="1.10.10.10">
    <property type="entry name" value="Winged helix-like DNA-binding domain superfamily/Winged helix DNA-binding domain"/>
    <property type="match status" value="1"/>
</dbReference>
<dbReference type="PANTHER" id="PTHR44846:SF17">
    <property type="entry name" value="GNTR-FAMILY TRANSCRIPTIONAL REGULATOR"/>
    <property type="match status" value="1"/>
</dbReference>
<dbReference type="PROSITE" id="PS50949">
    <property type="entry name" value="HTH_GNTR"/>
    <property type="match status" value="1"/>
</dbReference>
<reference evidence="5" key="1">
    <citation type="submission" date="2020-02" db="EMBL/GenBank/DDBJ databases">
        <authorList>
            <person name="Meier V. D."/>
        </authorList>
    </citation>
    <scope>NUCLEOTIDE SEQUENCE</scope>
    <source>
        <strain evidence="5">AVDCRST_MAG07</strain>
    </source>
</reference>
<dbReference type="InterPro" id="IPR050679">
    <property type="entry name" value="Bact_HTH_transcr_reg"/>
</dbReference>
<proteinExistence type="predicted"/>
<dbReference type="Gene3D" id="3.40.1410.10">
    <property type="entry name" value="Chorismate lyase-like"/>
    <property type="match status" value="1"/>
</dbReference>
<dbReference type="EMBL" id="CADCUB010000047">
    <property type="protein sequence ID" value="CAA9315692.1"/>
    <property type="molecule type" value="Genomic_DNA"/>
</dbReference>
<dbReference type="PRINTS" id="PR00035">
    <property type="entry name" value="HTHGNTR"/>
</dbReference>
<protein>
    <submittedName>
        <fullName evidence="5">Transcriptional regulator, GntR family</fullName>
    </submittedName>
</protein>
<evidence type="ECO:0000256" key="1">
    <source>
        <dbReference type="ARBA" id="ARBA00023015"/>
    </source>
</evidence>
<dbReference type="InterPro" id="IPR036388">
    <property type="entry name" value="WH-like_DNA-bd_sf"/>
</dbReference>
<keyword evidence="3" id="KW-0804">Transcription</keyword>
<evidence type="ECO:0000256" key="2">
    <source>
        <dbReference type="ARBA" id="ARBA00023125"/>
    </source>
</evidence>
<keyword evidence="1" id="KW-0805">Transcription regulation</keyword>
<dbReference type="InterPro" id="IPR036390">
    <property type="entry name" value="WH_DNA-bd_sf"/>
</dbReference>
<name>A0A6J4KX86_9ACTN</name>
<gene>
    <name evidence="5" type="ORF">AVDCRST_MAG07-898</name>
</gene>